<keyword evidence="2" id="KW-1185">Reference proteome</keyword>
<dbReference type="STRING" id="639282.DEFDS_0435"/>
<dbReference type="AlphaFoldDB" id="D3PBF6"/>
<gene>
    <name evidence="1" type="ordered locus">DEFDS_0435</name>
</gene>
<dbReference type="KEGG" id="ddf:DEFDS_0435"/>
<dbReference type="EMBL" id="AP011529">
    <property type="protein sequence ID" value="BAI79929.1"/>
    <property type="molecule type" value="Genomic_DNA"/>
</dbReference>
<proteinExistence type="predicted"/>
<name>D3PBF6_DEFDS</name>
<dbReference type="Proteomes" id="UP000001520">
    <property type="component" value="Chromosome"/>
</dbReference>
<organism evidence="1 2">
    <name type="scientific">Deferribacter desulfuricans (strain DSM 14783 / JCM 11476 / NBRC 101012 / SSM1)</name>
    <dbReference type="NCBI Taxonomy" id="639282"/>
    <lineage>
        <taxon>Bacteria</taxon>
        <taxon>Pseudomonadati</taxon>
        <taxon>Deferribacterota</taxon>
        <taxon>Deferribacteres</taxon>
        <taxon>Deferribacterales</taxon>
        <taxon>Deferribacteraceae</taxon>
        <taxon>Deferribacter</taxon>
    </lineage>
</organism>
<dbReference type="OrthoDB" id="9788572at2"/>
<evidence type="ECO:0000313" key="1">
    <source>
        <dbReference type="EMBL" id="BAI79929.1"/>
    </source>
</evidence>
<dbReference type="eggNOG" id="ENOG5030VSB">
    <property type="taxonomic scope" value="Bacteria"/>
</dbReference>
<protein>
    <submittedName>
        <fullName evidence="1">Uncharacterized protein</fullName>
    </submittedName>
</protein>
<dbReference type="HOGENOM" id="CLU_1000110_0_0_0"/>
<dbReference type="RefSeq" id="WP_013007177.1">
    <property type="nucleotide sequence ID" value="NC_013939.1"/>
</dbReference>
<reference evidence="1 2" key="1">
    <citation type="journal article" date="2010" name="DNA Res.">
        <title>Bacterial lifestyle in a deep-sea hydrothermal vent chimney revealed by the genome sequence of the thermophilic bacterium Deferribacter desulfuricans SSM1.</title>
        <authorList>
            <person name="Takaki Y."/>
            <person name="Shimamura S."/>
            <person name="Nakagawa S."/>
            <person name="Fukuhara Y."/>
            <person name="Horikawa H."/>
            <person name="Ankai A."/>
            <person name="Harada T."/>
            <person name="Hosoyama A."/>
            <person name="Oguchi A."/>
            <person name="Fukui S."/>
            <person name="Fujita N."/>
            <person name="Takami H."/>
            <person name="Takai K."/>
        </authorList>
    </citation>
    <scope>NUCLEOTIDE SEQUENCE [LARGE SCALE GENOMIC DNA]</scope>
    <source>
        <strain evidence="2">DSM 14783 / JCM 11476 / NBRC 101012 / SSM1</strain>
    </source>
</reference>
<evidence type="ECO:0000313" key="2">
    <source>
        <dbReference type="Proteomes" id="UP000001520"/>
    </source>
</evidence>
<accession>D3PBF6</accession>
<sequence length="278" mass="31838">MKIDNTKLSNIISKEPPKLKIGETVNVKLVRLLENNVYLVSIKGKILKAILNSRLALSKFRAEVVKLEPILELKMVKDPLQSMDSLKLKQIIYKLSKSEIFNSLKELDNFNIKKIDKEEIKKLIKDSGIFLERKIIKNEDVSDDTKLLLLKKGGGEDNITKLQINYLINGELILPFKAEKYDVSDGAIKIKSKDGNFYVSFHVNLSEIGDVLVKLVHYKNGEIKGKIFTDEKYKSFFDKLSVDDIDLVWAALNVEDIDKEFNIDDKLYSSIGRFEIII</sequence>